<gene>
    <name evidence="2" type="ORF">Taro_042953</name>
</gene>
<evidence type="ECO:0000256" key="1">
    <source>
        <dbReference type="SAM" id="MobiDB-lite"/>
    </source>
</evidence>
<keyword evidence="3" id="KW-1185">Reference proteome</keyword>
<dbReference type="Proteomes" id="UP000652761">
    <property type="component" value="Unassembled WGS sequence"/>
</dbReference>
<feature type="region of interest" description="Disordered" evidence="1">
    <location>
        <begin position="71"/>
        <end position="126"/>
    </location>
</feature>
<protein>
    <submittedName>
        <fullName evidence="2">Uncharacterized protein</fullName>
    </submittedName>
</protein>
<name>A0A843WQ63_COLES</name>
<evidence type="ECO:0000313" key="2">
    <source>
        <dbReference type="EMBL" id="MQM10067.1"/>
    </source>
</evidence>
<dbReference type="AlphaFoldDB" id="A0A843WQ63"/>
<accession>A0A843WQ63</accession>
<evidence type="ECO:0000313" key="3">
    <source>
        <dbReference type="Proteomes" id="UP000652761"/>
    </source>
</evidence>
<feature type="compositionally biased region" description="Basic residues" evidence="1">
    <location>
        <begin position="25"/>
        <end position="37"/>
    </location>
</feature>
<feature type="compositionally biased region" description="Polar residues" evidence="1">
    <location>
        <begin position="116"/>
        <end position="126"/>
    </location>
</feature>
<proteinExistence type="predicted"/>
<feature type="region of interest" description="Disordered" evidence="1">
    <location>
        <begin position="1"/>
        <end position="39"/>
    </location>
</feature>
<feature type="compositionally biased region" description="Polar residues" evidence="1">
    <location>
        <begin position="1"/>
        <end position="10"/>
    </location>
</feature>
<comment type="caution">
    <text evidence="2">The sequence shown here is derived from an EMBL/GenBank/DDBJ whole genome shotgun (WGS) entry which is preliminary data.</text>
</comment>
<reference evidence="2" key="1">
    <citation type="submission" date="2017-07" db="EMBL/GenBank/DDBJ databases">
        <title>Taro Niue Genome Assembly and Annotation.</title>
        <authorList>
            <person name="Atibalentja N."/>
            <person name="Keating K."/>
            <person name="Fields C.J."/>
        </authorList>
    </citation>
    <scope>NUCLEOTIDE SEQUENCE</scope>
    <source>
        <strain evidence="2">Niue_2</strain>
        <tissue evidence="2">Leaf</tissue>
    </source>
</reference>
<feature type="non-terminal residue" evidence="2">
    <location>
        <position position="126"/>
    </location>
</feature>
<feature type="non-terminal residue" evidence="2">
    <location>
        <position position="1"/>
    </location>
</feature>
<dbReference type="EMBL" id="NMUH01004566">
    <property type="protein sequence ID" value="MQM10067.1"/>
    <property type="molecule type" value="Genomic_DNA"/>
</dbReference>
<sequence>NLPTKGNRTGINKPIHDTLKPQSKAYHRKGKTQRVKGHSIEHKTQVYLFTEEVGTRSTTTHSYPRRVQVPTTMRYHHRIITRTDPPPGHTTTDKTSTNESHTQATTSGKAQVGKNDATTWEQTTDS</sequence>
<organism evidence="2 3">
    <name type="scientific">Colocasia esculenta</name>
    <name type="common">Wild taro</name>
    <name type="synonym">Arum esculentum</name>
    <dbReference type="NCBI Taxonomy" id="4460"/>
    <lineage>
        <taxon>Eukaryota</taxon>
        <taxon>Viridiplantae</taxon>
        <taxon>Streptophyta</taxon>
        <taxon>Embryophyta</taxon>
        <taxon>Tracheophyta</taxon>
        <taxon>Spermatophyta</taxon>
        <taxon>Magnoliopsida</taxon>
        <taxon>Liliopsida</taxon>
        <taxon>Araceae</taxon>
        <taxon>Aroideae</taxon>
        <taxon>Colocasieae</taxon>
        <taxon>Colocasia</taxon>
    </lineage>
</organism>
<feature type="compositionally biased region" description="Polar residues" evidence="1">
    <location>
        <begin position="89"/>
        <end position="109"/>
    </location>
</feature>